<dbReference type="OrthoDB" id="2917344at2"/>
<comment type="caution">
    <text evidence="1">The sequence shown here is derived from an EMBL/GenBank/DDBJ whole genome shotgun (WGS) entry which is preliminary data.</text>
</comment>
<dbReference type="InterPro" id="IPR011043">
    <property type="entry name" value="Gal_Oxase/kelch_b-propeller"/>
</dbReference>
<dbReference type="EMBL" id="QNSF01000001">
    <property type="protein sequence ID" value="RBP96723.1"/>
    <property type="molecule type" value="Genomic_DNA"/>
</dbReference>
<protein>
    <recommendedName>
        <fullName evidence="3">BNR repeat-containing protein</fullName>
    </recommendedName>
</protein>
<evidence type="ECO:0008006" key="3">
    <source>
        <dbReference type="Google" id="ProtNLM"/>
    </source>
</evidence>
<accession>A0A366K6H0</accession>
<keyword evidence="2" id="KW-1185">Reference proteome</keyword>
<evidence type="ECO:0000313" key="2">
    <source>
        <dbReference type="Proteomes" id="UP000252731"/>
    </source>
</evidence>
<name>A0A366K6H0_CYTFI</name>
<proteinExistence type="predicted"/>
<dbReference type="Proteomes" id="UP000252731">
    <property type="component" value="Unassembled WGS sequence"/>
</dbReference>
<organism evidence="1 2">
    <name type="scientific">Cytobacillus firmus</name>
    <name type="common">Bacillus firmus</name>
    <dbReference type="NCBI Taxonomy" id="1399"/>
    <lineage>
        <taxon>Bacteria</taxon>
        <taxon>Bacillati</taxon>
        <taxon>Bacillota</taxon>
        <taxon>Bacilli</taxon>
        <taxon>Bacillales</taxon>
        <taxon>Bacillaceae</taxon>
        <taxon>Cytobacillus</taxon>
    </lineage>
</organism>
<dbReference type="AlphaFoldDB" id="A0A366K6H0"/>
<dbReference type="SUPFAM" id="SSF50965">
    <property type="entry name" value="Galactose oxidase, central domain"/>
    <property type="match status" value="1"/>
</dbReference>
<evidence type="ECO:0000313" key="1">
    <source>
        <dbReference type="EMBL" id="RBP96723.1"/>
    </source>
</evidence>
<gene>
    <name evidence="1" type="ORF">DFO70_101539</name>
</gene>
<dbReference type="RefSeq" id="WP_113881218.1">
    <property type="nucleotide sequence ID" value="NZ_QNSF01000001.1"/>
</dbReference>
<sequence length="295" mass="33702">MFNKGSTAVLSTPDLPFIVAVKQAGIYSFEDGDWFLQYGLTQNIYKLVQLGHFIFGIGDNGTIIRYDLQRKKWNQTSFPTAQRLWDITGNQRGYIVTHGGSCLYISANFGSDWSVLSPFQHMSQKPLIRSLLYHQGSIYIGTQINSQNGGLWRYDVRSGELQLIKKEKHSMISSIYRDENDLLIIAKGNARSGMGTIEMLNPFTNRWGVCQQQISERAFLDIFEANEKVYATTSQDEDGFSRIYEVHKSRMYLIPIETVAGHGFRGAGFDDQLFICSHRESKWISHRYNTTALIH</sequence>
<dbReference type="InterPro" id="IPR015943">
    <property type="entry name" value="WD40/YVTN_repeat-like_dom_sf"/>
</dbReference>
<reference evidence="1 2" key="1">
    <citation type="submission" date="2018-06" db="EMBL/GenBank/DDBJ databases">
        <title>Freshwater and sediment microbial communities from various areas in North America, analyzing microbe dynamics in response to fracking.</title>
        <authorList>
            <person name="Lamendella R."/>
        </authorList>
    </citation>
    <scope>NUCLEOTIDE SEQUENCE [LARGE SCALE GENOMIC DNA]</scope>
    <source>
        <strain evidence="1 2">14_TX</strain>
    </source>
</reference>
<dbReference type="Gene3D" id="2.130.10.10">
    <property type="entry name" value="YVTN repeat-like/Quinoprotein amine dehydrogenase"/>
    <property type="match status" value="1"/>
</dbReference>